<dbReference type="Pfam" id="PF12822">
    <property type="entry name" value="ECF_trnsprt"/>
    <property type="match status" value="1"/>
</dbReference>
<keyword evidence="3" id="KW-1185">Reference proteome</keyword>
<name>A0A4R8H301_9FIRM</name>
<dbReference type="RefSeq" id="WP_134115265.1">
    <property type="nucleotide sequence ID" value="NZ_SOEG01000004.1"/>
</dbReference>
<dbReference type="Gene3D" id="1.10.1760.20">
    <property type="match status" value="1"/>
</dbReference>
<proteinExistence type="predicted"/>
<evidence type="ECO:0000313" key="2">
    <source>
        <dbReference type="EMBL" id="TDX53000.1"/>
    </source>
</evidence>
<dbReference type="EMBL" id="SOEG01000004">
    <property type="protein sequence ID" value="TDX53000.1"/>
    <property type="molecule type" value="Genomic_DNA"/>
</dbReference>
<sequence>MKGKADDKRIASLVKSALLIALSGVGAYLKFPSPVGSIAFDSLPGYLGVLLLGGKFGSVILIFGHLISALIAGFVLGPFHIIIALLMGVCGLVFGYLAKINIILAAIIAIVCNGIILPALLIPFLGQGLFMGIVPMLTLASTANIFLAVILNKFFSKE</sequence>
<reference evidence="2 3" key="1">
    <citation type="submission" date="2019-03" db="EMBL/GenBank/DDBJ databases">
        <title>Subsurface microbial communities from deep shales in Ohio and West Virginia, USA.</title>
        <authorList>
            <person name="Wrighton K."/>
        </authorList>
    </citation>
    <scope>NUCLEOTIDE SEQUENCE [LARGE SCALE GENOMIC DNA]</scope>
    <source>
        <strain evidence="2 3">MSL 6dP</strain>
    </source>
</reference>
<gene>
    <name evidence="2" type="ORF">C7959_104128</name>
</gene>
<feature type="transmembrane region" description="Helical" evidence="1">
    <location>
        <begin position="129"/>
        <end position="151"/>
    </location>
</feature>
<dbReference type="STRING" id="926561.GCA_000379025_00461"/>
<feature type="transmembrane region" description="Helical" evidence="1">
    <location>
        <begin position="70"/>
        <end position="96"/>
    </location>
</feature>
<feature type="transmembrane region" description="Helical" evidence="1">
    <location>
        <begin position="43"/>
        <end position="63"/>
    </location>
</feature>
<comment type="caution">
    <text evidence="2">The sequence shown here is derived from an EMBL/GenBank/DDBJ whole genome shotgun (WGS) entry which is preliminary data.</text>
</comment>
<dbReference type="InterPro" id="IPR024529">
    <property type="entry name" value="ECF_trnsprt_substrate-spec"/>
</dbReference>
<feature type="transmembrane region" description="Helical" evidence="1">
    <location>
        <begin position="12"/>
        <end position="31"/>
    </location>
</feature>
<protein>
    <submittedName>
        <fullName evidence="2">Alpha-ribazole transporter</fullName>
    </submittedName>
</protein>
<feature type="transmembrane region" description="Helical" evidence="1">
    <location>
        <begin position="102"/>
        <end position="122"/>
    </location>
</feature>
<dbReference type="GO" id="GO:0022857">
    <property type="term" value="F:transmembrane transporter activity"/>
    <property type="evidence" value="ECO:0007669"/>
    <property type="project" value="InterPro"/>
</dbReference>
<keyword evidence="1" id="KW-0812">Transmembrane</keyword>
<evidence type="ECO:0000256" key="1">
    <source>
        <dbReference type="SAM" id="Phobius"/>
    </source>
</evidence>
<accession>A0A4R8H301</accession>
<organism evidence="2 3">
    <name type="scientific">Orenia marismortui</name>
    <dbReference type="NCBI Taxonomy" id="46469"/>
    <lineage>
        <taxon>Bacteria</taxon>
        <taxon>Bacillati</taxon>
        <taxon>Bacillota</taxon>
        <taxon>Clostridia</taxon>
        <taxon>Halanaerobiales</taxon>
        <taxon>Halobacteroidaceae</taxon>
        <taxon>Orenia</taxon>
    </lineage>
</organism>
<evidence type="ECO:0000313" key="3">
    <source>
        <dbReference type="Proteomes" id="UP000295832"/>
    </source>
</evidence>
<keyword evidence="1" id="KW-0472">Membrane</keyword>
<dbReference type="AlphaFoldDB" id="A0A4R8H301"/>
<keyword evidence="1" id="KW-1133">Transmembrane helix</keyword>
<dbReference type="Proteomes" id="UP000295832">
    <property type="component" value="Unassembled WGS sequence"/>
</dbReference>